<dbReference type="RefSeq" id="WP_090756942.1">
    <property type="nucleotide sequence ID" value="NZ_FNGE01000015.1"/>
</dbReference>
<dbReference type="Gene3D" id="3.40.50.2300">
    <property type="match status" value="1"/>
</dbReference>
<dbReference type="SMART" id="SM00448">
    <property type="entry name" value="REC"/>
    <property type="match status" value="1"/>
</dbReference>
<feature type="modified residue" description="4-aspartylphosphate" evidence="1">
    <location>
        <position position="62"/>
    </location>
</feature>
<name>A0A1G9LLP8_9RHOB</name>
<dbReference type="EMBL" id="FNGE01000015">
    <property type="protein sequence ID" value="SDL62872.1"/>
    <property type="molecule type" value="Genomic_DNA"/>
</dbReference>
<keyword evidence="4" id="KW-1185">Reference proteome</keyword>
<dbReference type="Proteomes" id="UP000199555">
    <property type="component" value="Unassembled WGS sequence"/>
</dbReference>
<accession>A0A1G9LLP8</accession>
<dbReference type="AlphaFoldDB" id="A0A1G9LLP8"/>
<dbReference type="GO" id="GO:0000160">
    <property type="term" value="P:phosphorelay signal transduction system"/>
    <property type="evidence" value="ECO:0007669"/>
    <property type="project" value="InterPro"/>
</dbReference>
<dbReference type="SUPFAM" id="SSF52172">
    <property type="entry name" value="CheY-like"/>
    <property type="match status" value="1"/>
</dbReference>
<dbReference type="InterPro" id="IPR011006">
    <property type="entry name" value="CheY-like_superfamily"/>
</dbReference>
<evidence type="ECO:0000313" key="4">
    <source>
        <dbReference type="Proteomes" id="UP000199555"/>
    </source>
</evidence>
<dbReference type="InterPro" id="IPR001789">
    <property type="entry name" value="Sig_transdc_resp-reg_receiver"/>
</dbReference>
<sequence>MTTVASLSGRHILLVEDDFIIALDQAAMLEEAGARVVGPAPTVAAALDLVARSEHLDGAVLDVNLRGETSYPVADALRTRSVPFVFLTGYDPSIIAADYADAPVCEKPLDLQRVARGIFG</sequence>
<dbReference type="STRING" id="525640.SAMN04487971_11546"/>
<feature type="domain" description="Response regulatory" evidence="2">
    <location>
        <begin position="11"/>
        <end position="120"/>
    </location>
</feature>
<proteinExistence type="predicted"/>
<organism evidence="3 4">
    <name type="scientific">Paracoccus chinensis</name>
    <dbReference type="NCBI Taxonomy" id="525640"/>
    <lineage>
        <taxon>Bacteria</taxon>
        <taxon>Pseudomonadati</taxon>
        <taxon>Pseudomonadota</taxon>
        <taxon>Alphaproteobacteria</taxon>
        <taxon>Rhodobacterales</taxon>
        <taxon>Paracoccaceae</taxon>
        <taxon>Paracoccus</taxon>
    </lineage>
</organism>
<evidence type="ECO:0000313" key="3">
    <source>
        <dbReference type="EMBL" id="SDL62872.1"/>
    </source>
</evidence>
<evidence type="ECO:0000256" key="1">
    <source>
        <dbReference type="PROSITE-ProRule" id="PRU00169"/>
    </source>
</evidence>
<gene>
    <name evidence="3" type="ORF">SAMN04487971_11546</name>
</gene>
<evidence type="ECO:0000259" key="2">
    <source>
        <dbReference type="PROSITE" id="PS50110"/>
    </source>
</evidence>
<keyword evidence="1" id="KW-0597">Phosphoprotein</keyword>
<dbReference type="PROSITE" id="PS50110">
    <property type="entry name" value="RESPONSE_REGULATORY"/>
    <property type="match status" value="1"/>
</dbReference>
<reference evidence="4" key="1">
    <citation type="submission" date="2016-10" db="EMBL/GenBank/DDBJ databases">
        <authorList>
            <person name="Varghese N."/>
            <person name="Submissions S."/>
        </authorList>
    </citation>
    <scope>NUCLEOTIDE SEQUENCE [LARGE SCALE GENOMIC DNA]</scope>
    <source>
        <strain evidence="4">CGMCC 1.7655</strain>
    </source>
</reference>
<dbReference type="OrthoDB" id="582170at2"/>
<protein>
    <submittedName>
        <fullName evidence="3">CheY chemotaxis protein or a CheY-like REC (Receiver) domain</fullName>
    </submittedName>
</protein>